<sequence length="409" mass="43690">MTTPIFVLGGEQSDFRDSWTTGGGGLHDLMAYTVAGALERTRLDPAAVQTAHVTNFAGEVFNHQAQLGGFVNRLYPEWADLPTSRHEAACASGSIGVLAAMAELQAGRYDCALVVGAEIMRHVGGQTAARRMGIAAWHEREVTDDRLPWPGQFSDIADAYAERHGLAYPHLARIAEVNLGNAKRNPRAQTRSWTFEPGAFTCDDTLNPVVAGMLRKQDCGRITDGAAAVVLAGEPFARRWARERGIALSSVARVRGWGHRGAPILLAEKLRLGATQKYLFPHLRRAITDAYARAGLAGPGDLDVIETHDCFTITEYVAIDHFGITEPGAAWQAVEDDVITREGRLPVNPSGGLIGLGHPVGATGVRMVLDAQRQVTGTAGDYQIDGATTAATLNIGGSFTTVVGFVIGT</sequence>
<comment type="caution">
    <text evidence="3">The sequence shown here is derived from an EMBL/GenBank/DDBJ whole genome shotgun (WGS) entry which is preliminary data.</text>
</comment>
<dbReference type="AlphaFoldDB" id="A0A840PAP7"/>
<keyword evidence="4" id="KW-1185">Reference proteome</keyword>
<dbReference type="InterPro" id="IPR055140">
    <property type="entry name" value="Thiolase_C_2"/>
</dbReference>
<name>A0A840PAP7_9ACTN</name>
<protein>
    <submittedName>
        <fullName evidence="3">Acetyl-CoA C-acetyltransferase</fullName>
        <ecNumber evidence="3">2.3.1.9</ecNumber>
    </submittedName>
</protein>
<dbReference type="Gene3D" id="3.40.47.10">
    <property type="match status" value="1"/>
</dbReference>
<dbReference type="SUPFAM" id="SSF53901">
    <property type="entry name" value="Thiolase-like"/>
    <property type="match status" value="1"/>
</dbReference>
<evidence type="ECO:0000313" key="3">
    <source>
        <dbReference type="EMBL" id="MBB5136079.1"/>
    </source>
</evidence>
<dbReference type="RefSeq" id="WP_185053008.1">
    <property type="nucleotide sequence ID" value="NZ_BAABIX010000017.1"/>
</dbReference>
<dbReference type="Pfam" id="PF00108">
    <property type="entry name" value="Thiolase_N"/>
    <property type="match status" value="1"/>
</dbReference>
<dbReference type="InterPro" id="IPR016039">
    <property type="entry name" value="Thiolase-like"/>
</dbReference>
<dbReference type="InterPro" id="IPR020616">
    <property type="entry name" value="Thiolase_N"/>
</dbReference>
<dbReference type="Pfam" id="PF22691">
    <property type="entry name" value="Thiolase_C_1"/>
    <property type="match status" value="1"/>
</dbReference>
<feature type="domain" description="Thiolase N-terminal" evidence="1">
    <location>
        <begin position="26"/>
        <end position="188"/>
    </location>
</feature>
<dbReference type="PIRSF" id="PIRSF000429">
    <property type="entry name" value="Ac-CoA_Ac_transf"/>
    <property type="match status" value="1"/>
</dbReference>
<dbReference type="EC" id="2.3.1.9" evidence="3"/>
<organism evidence="3 4">
    <name type="scientific">Thermocatellispora tengchongensis</name>
    <dbReference type="NCBI Taxonomy" id="1073253"/>
    <lineage>
        <taxon>Bacteria</taxon>
        <taxon>Bacillati</taxon>
        <taxon>Actinomycetota</taxon>
        <taxon>Actinomycetes</taxon>
        <taxon>Streptosporangiales</taxon>
        <taxon>Streptosporangiaceae</taxon>
        <taxon>Thermocatellispora</taxon>
    </lineage>
</organism>
<reference evidence="3 4" key="1">
    <citation type="submission" date="2020-08" db="EMBL/GenBank/DDBJ databases">
        <title>Genomic Encyclopedia of Type Strains, Phase IV (KMG-IV): sequencing the most valuable type-strain genomes for metagenomic binning, comparative biology and taxonomic classification.</title>
        <authorList>
            <person name="Goeker M."/>
        </authorList>
    </citation>
    <scope>NUCLEOTIDE SEQUENCE [LARGE SCALE GENOMIC DNA]</scope>
    <source>
        <strain evidence="3 4">DSM 45615</strain>
    </source>
</reference>
<feature type="domain" description="Thiolase C-terminal" evidence="2">
    <location>
        <begin position="276"/>
        <end position="407"/>
    </location>
</feature>
<keyword evidence="3" id="KW-0808">Transferase</keyword>
<evidence type="ECO:0000259" key="2">
    <source>
        <dbReference type="Pfam" id="PF22691"/>
    </source>
</evidence>
<dbReference type="PANTHER" id="PTHR42870">
    <property type="entry name" value="ACETYL-COA C-ACETYLTRANSFERASE"/>
    <property type="match status" value="1"/>
</dbReference>
<keyword evidence="3" id="KW-0012">Acyltransferase</keyword>
<evidence type="ECO:0000259" key="1">
    <source>
        <dbReference type="Pfam" id="PF00108"/>
    </source>
</evidence>
<dbReference type="EMBL" id="JACHGN010000013">
    <property type="protein sequence ID" value="MBB5136079.1"/>
    <property type="molecule type" value="Genomic_DNA"/>
</dbReference>
<accession>A0A840PAP7</accession>
<dbReference type="GO" id="GO:0003985">
    <property type="term" value="F:acetyl-CoA C-acetyltransferase activity"/>
    <property type="evidence" value="ECO:0007669"/>
    <property type="project" value="UniProtKB-EC"/>
</dbReference>
<dbReference type="PANTHER" id="PTHR42870:SF1">
    <property type="entry name" value="NON-SPECIFIC LIPID-TRANSFER PROTEIN-LIKE 2"/>
    <property type="match status" value="1"/>
</dbReference>
<dbReference type="CDD" id="cd00829">
    <property type="entry name" value="SCP-x_thiolase"/>
    <property type="match status" value="1"/>
</dbReference>
<gene>
    <name evidence="3" type="ORF">HNP84_005823</name>
</gene>
<dbReference type="NCBIfam" id="NF004936">
    <property type="entry name" value="PRK06289.1"/>
    <property type="match status" value="1"/>
</dbReference>
<dbReference type="InterPro" id="IPR002155">
    <property type="entry name" value="Thiolase"/>
</dbReference>
<evidence type="ECO:0000313" key="4">
    <source>
        <dbReference type="Proteomes" id="UP000578449"/>
    </source>
</evidence>
<proteinExistence type="predicted"/>
<dbReference type="Proteomes" id="UP000578449">
    <property type="component" value="Unassembled WGS sequence"/>
</dbReference>